<dbReference type="Proteomes" id="UP000249363">
    <property type="component" value="Unassembled WGS sequence"/>
</dbReference>
<dbReference type="Pfam" id="PF00106">
    <property type="entry name" value="adh_short"/>
    <property type="match status" value="1"/>
</dbReference>
<dbReference type="SUPFAM" id="SSF51735">
    <property type="entry name" value="NAD(P)-binding Rossmann-fold domains"/>
    <property type="match status" value="1"/>
</dbReference>
<proteinExistence type="inferred from homology"/>
<evidence type="ECO:0000256" key="3">
    <source>
        <dbReference type="ARBA" id="ARBA00023002"/>
    </source>
</evidence>
<dbReference type="OrthoDB" id="191139at2759"/>
<dbReference type="InterPro" id="IPR036291">
    <property type="entry name" value="NAD(P)-bd_dom_sf"/>
</dbReference>
<dbReference type="GO" id="GO:0016491">
    <property type="term" value="F:oxidoreductase activity"/>
    <property type="evidence" value="ECO:0007669"/>
    <property type="project" value="UniProtKB-KW"/>
</dbReference>
<dbReference type="PRINTS" id="PR00081">
    <property type="entry name" value="GDHRDH"/>
</dbReference>
<protein>
    <recommendedName>
        <fullName evidence="6">NAD(P)-binding protein</fullName>
    </recommendedName>
</protein>
<gene>
    <name evidence="4" type="ORF">BHQ10_009539</name>
</gene>
<dbReference type="GeneID" id="63798753"/>
<evidence type="ECO:0008006" key="6">
    <source>
        <dbReference type="Google" id="ProtNLM"/>
    </source>
</evidence>
<dbReference type="EMBL" id="MIKG01000025">
    <property type="protein sequence ID" value="RAO73527.1"/>
    <property type="molecule type" value="Genomic_DNA"/>
</dbReference>
<keyword evidence="5" id="KW-1185">Reference proteome</keyword>
<comment type="caution">
    <text evidence="4">The sequence shown here is derived from an EMBL/GenBank/DDBJ whole genome shotgun (WGS) entry which is preliminary data.</text>
</comment>
<organism evidence="4 5">
    <name type="scientific">Talaromyces amestolkiae</name>
    <dbReference type="NCBI Taxonomy" id="1196081"/>
    <lineage>
        <taxon>Eukaryota</taxon>
        <taxon>Fungi</taxon>
        <taxon>Dikarya</taxon>
        <taxon>Ascomycota</taxon>
        <taxon>Pezizomycotina</taxon>
        <taxon>Eurotiomycetes</taxon>
        <taxon>Eurotiomycetidae</taxon>
        <taxon>Eurotiales</taxon>
        <taxon>Trichocomaceae</taxon>
        <taxon>Talaromyces</taxon>
        <taxon>Talaromyces sect. Talaromyces</taxon>
    </lineage>
</organism>
<dbReference type="PANTHER" id="PTHR24320:SF236">
    <property type="entry name" value="SHORT-CHAIN DEHYDROGENASE-RELATED"/>
    <property type="match status" value="1"/>
</dbReference>
<dbReference type="AlphaFoldDB" id="A0A364LCL3"/>
<reference evidence="4 5" key="1">
    <citation type="journal article" date="2017" name="Biotechnol. Biofuels">
        <title>Differential beta-glucosidase expression as a function of carbon source availability in Talaromyces amestolkiae: a genomic and proteomic approach.</title>
        <authorList>
            <person name="de Eugenio L.I."/>
            <person name="Mendez-Liter J.A."/>
            <person name="Nieto-Dominguez M."/>
            <person name="Alonso L."/>
            <person name="Gil-Munoz J."/>
            <person name="Barriuso J."/>
            <person name="Prieto A."/>
            <person name="Martinez M.J."/>
        </authorList>
    </citation>
    <scope>NUCLEOTIDE SEQUENCE [LARGE SCALE GENOMIC DNA]</scope>
    <source>
        <strain evidence="4 5">CIB</strain>
    </source>
</reference>
<dbReference type="RefSeq" id="XP_040738041.1">
    <property type="nucleotide sequence ID" value="XM_040882465.1"/>
</dbReference>
<evidence type="ECO:0000256" key="2">
    <source>
        <dbReference type="ARBA" id="ARBA00022857"/>
    </source>
</evidence>
<keyword evidence="2" id="KW-0521">NADP</keyword>
<keyword evidence="3" id="KW-0560">Oxidoreductase</keyword>
<dbReference type="InterPro" id="IPR002347">
    <property type="entry name" value="SDR_fam"/>
</dbReference>
<dbReference type="STRING" id="1196081.A0A364LCL3"/>
<accession>A0A364LCL3</accession>
<dbReference type="PANTHER" id="PTHR24320">
    <property type="entry name" value="RETINOL DEHYDROGENASE"/>
    <property type="match status" value="1"/>
</dbReference>
<comment type="similarity">
    <text evidence="1">Belongs to the short-chain dehydrogenases/reductases (SDR) family.</text>
</comment>
<name>A0A364LCL3_TALAM</name>
<evidence type="ECO:0000313" key="5">
    <source>
        <dbReference type="Proteomes" id="UP000249363"/>
    </source>
</evidence>
<evidence type="ECO:0000313" key="4">
    <source>
        <dbReference type="EMBL" id="RAO73527.1"/>
    </source>
</evidence>
<dbReference type="Gene3D" id="3.40.50.720">
    <property type="entry name" value="NAD(P)-binding Rossmann-like Domain"/>
    <property type="match status" value="1"/>
</dbReference>
<evidence type="ECO:0000256" key="1">
    <source>
        <dbReference type="ARBA" id="ARBA00006484"/>
    </source>
</evidence>
<sequence>MGTTWSQFFPPSPVFTEKECGDLSGKVFIVTGGASGVGRELVNLLFSNNGIVYIAARSKAKAQDTIAWCRAEHPGSTGRVEFLYLDLDDLTGIKASADEFMAKETRLDVLWNNAGVMVPPGYELQLGTNCLGHFLFTQKLLPILTRTAETAPKGSVRVAWAGSLVIDLGAPSGGIDMENITWSKKAGSQRDKYAQSKVGNMFLASEFAKRDKHRDVIHVAFNPGNLKSPLQRHISRVAEASISWMLHHPRFGAYTELFAGLSPEIKAEQTGSYIIPWGRISVPRKDLLEAMRSREEGGSGIAAAFWSWCETETAKYDN</sequence>